<protein>
    <submittedName>
        <fullName evidence="1">Uncharacterized protein</fullName>
    </submittedName>
</protein>
<sequence length="85" mass="9695">MHDFNGAQIFVGAKVKVLFIDQTIMNGLPSSEVNDINSMLGEIFEVYEIDEYGQAWVEKWWHLDEGKSYSHSLGLSSTELELVEK</sequence>
<gene>
    <name evidence="1" type="primary">orfJ</name>
</gene>
<dbReference type="AlphaFoldDB" id="O70046"/>
<organism evidence="1">
    <name type="scientific">Plasmid NR79</name>
    <dbReference type="NCBI Taxonomy" id="2468"/>
    <lineage>
        <taxon>other sequences</taxon>
        <taxon>plasmids</taxon>
    </lineage>
</organism>
<geneLocation type="plasmid" evidence="1">
    <name>Unknown</name>
</geneLocation>
<dbReference type="EMBL" id="AF047479">
    <property type="protein sequence ID" value="AAC14733.1"/>
    <property type="molecule type" value="Genomic_DNA"/>
</dbReference>
<proteinExistence type="predicted"/>
<keyword evidence="1" id="KW-0614">Plasmid</keyword>
<reference evidence="1" key="1">
    <citation type="submission" date="2008-11" db="EMBL/GenBank/DDBJ databases">
        <title>Sequence analysis and cassette mobility of the In21 integron from transposon Tn2424.</title>
        <authorList>
            <person name="Gravel A."/>
            <person name="Parent R."/>
            <person name="Roy P.H."/>
        </authorList>
    </citation>
    <scope>NUCLEOTIDE SEQUENCE</scope>
    <source>
        <plasmid evidence="1">Unknown</plasmid>
    </source>
</reference>
<evidence type="ECO:0000313" key="1">
    <source>
        <dbReference type="EMBL" id="AAC14733.1"/>
    </source>
</evidence>
<name>O70046_9ZZZZ</name>
<accession>O70046</accession>